<keyword evidence="3" id="KW-1185">Reference proteome</keyword>
<dbReference type="EMBL" id="CAJPWZ010000009">
    <property type="protein sequence ID" value="CAG2184626.1"/>
    <property type="molecule type" value="Genomic_DNA"/>
</dbReference>
<name>A0A8S3PSW3_MYTED</name>
<dbReference type="Proteomes" id="UP000683360">
    <property type="component" value="Unassembled WGS sequence"/>
</dbReference>
<dbReference type="OrthoDB" id="6140331at2759"/>
<gene>
    <name evidence="2" type="ORF">MEDL_270</name>
</gene>
<reference evidence="2" key="1">
    <citation type="submission" date="2021-03" db="EMBL/GenBank/DDBJ databases">
        <authorList>
            <person name="Bekaert M."/>
        </authorList>
    </citation>
    <scope>NUCLEOTIDE SEQUENCE</scope>
</reference>
<evidence type="ECO:0000313" key="3">
    <source>
        <dbReference type="Proteomes" id="UP000683360"/>
    </source>
</evidence>
<dbReference type="AlphaFoldDB" id="A0A8S3PSW3"/>
<sequence>MKVAIVFLALLPFILSASLQDAKQYQEAYNTLSHEERLSVHDAYTKVKDFILGHGKELSGASCSIVCASATALETMGLSAPLCVAACGLIRAKHHSQTDSLAAAVESFAPLLSVHNFSITVDNESIFLIARESPFGRLSSTLGLNATIITKDEKDVIESTGMINPKVVRESPERKNIFLDIKVKEPSIDIYNIMRIQTNPFVIIC</sequence>
<feature type="signal peptide" evidence="1">
    <location>
        <begin position="1"/>
        <end position="16"/>
    </location>
</feature>
<proteinExistence type="predicted"/>
<keyword evidence="1" id="KW-0732">Signal</keyword>
<organism evidence="2 3">
    <name type="scientific">Mytilus edulis</name>
    <name type="common">Blue mussel</name>
    <dbReference type="NCBI Taxonomy" id="6550"/>
    <lineage>
        <taxon>Eukaryota</taxon>
        <taxon>Metazoa</taxon>
        <taxon>Spiralia</taxon>
        <taxon>Lophotrochozoa</taxon>
        <taxon>Mollusca</taxon>
        <taxon>Bivalvia</taxon>
        <taxon>Autobranchia</taxon>
        <taxon>Pteriomorphia</taxon>
        <taxon>Mytilida</taxon>
        <taxon>Mytiloidea</taxon>
        <taxon>Mytilidae</taxon>
        <taxon>Mytilinae</taxon>
        <taxon>Mytilus</taxon>
    </lineage>
</organism>
<comment type="caution">
    <text evidence="2">The sequence shown here is derived from an EMBL/GenBank/DDBJ whole genome shotgun (WGS) entry which is preliminary data.</text>
</comment>
<accession>A0A8S3PSW3</accession>
<feature type="chain" id="PRO_5035866095" evidence="1">
    <location>
        <begin position="17"/>
        <end position="205"/>
    </location>
</feature>
<evidence type="ECO:0000313" key="2">
    <source>
        <dbReference type="EMBL" id="CAG2184626.1"/>
    </source>
</evidence>
<protein>
    <submittedName>
        <fullName evidence="2">Uncharacterized protein</fullName>
    </submittedName>
</protein>
<evidence type="ECO:0000256" key="1">
    <source>
        <dbReference type="SAM" id="SignalP"/>
    </source>
</evidence>